<evidence type="ECO:0000256" key="28">
    <source>
        <dbReference type="SAM" id="Phobius"/>
    </source>
</evidence>
<protein>
    <recommendedName>
        <fullName evidence="23">Lysosomal dipeptide transporter MFSD1</fullName>
    </recommendedName>
    <alternativeName>
        <fullName evidence="24">Major facilitator superfamily domain-containing protein 1</fullName>
    </alternativeName>
</protein>
<evidence type="ECO:0000256" key="12">
    <source>
        <dbReference type="ARBA" id="ARBA00044881"/>
    </source>
</evidence>
<evidence type="ECO:0000256" key="26">
    <source>
        <dbReference type="ARBA" id="ARBA00046376"/>
    </source>
</evidence>
<reference evidence="30" key="1">
    <citation type="journal article" date="2020" name="Fungal Divers.">
        <title>Resolving the Mortierellaceae phylogeny through synthesis of multi-gene phylogenetics and phylogenomics.</title>
        <authorList>
            <person name="Vandepol N."/>
            <person name="Liber J."/>
            <person name="Desiro A."/>
            <person name="Na H."/>
            <person name="Kennedy M."/>
            <person name="Barry K."/>
            <person name="Grigoriev I.V."/>
            <person name="Miller A.N."/>
            <person name="O'Donnell K."/>
            <person name="Stajich J.E."/>
            <person name="Bonito G."/>
        </authorList>
    </citation>
    <scope>NUCLEOTIDE SEQUENCE</scope>
    <source>
        <strain evidence="30">NRRL 6426</strain>
    </source>
</reference>
<comment type="subcellular location">
    <subcellularLocation>
        <location evidence="1">Lysosome membrane</location>
        <topology evidence="1">Multi-pass membrane protein</topology>
    </subcellularLocation>
</comment>
<comment type="similarity">
    <text evidence="3">Belongs to the major facilitator superfamily.</text>
</comment>
<evidence type="ECO:0000256" key="24">
    <source>
        <dbReference type="ARBA" id="ARBA00045018"/>
    </source>
</evidence>
<feature type="transmembrane region" description="Helical" evidence="28">
    <location>
        <begin position="1120"/>
        <end position="1142"/>
    </location>
</feature>
<evidence type="ECO:0000256" key="19">
    <source>
        <dbReference type="ARBA" id="ARBA00044903"/>
    </source>
</evidence>
<evidence type="ECO:0000256" key="10">
    <source>
        <dbReference type="ARBA" id="ARBA00044876"/>
    </source>
</evidence>
<comment type="catalytic activity">
    <reaction evidence="12">
        <text>L-alpha-aminoacyl-L-arginine(out) = L-alpha-aminoacyl-L-arginine(in)</text>
        <dbReference type="Rhea" id="RHEA:79367"/>
        <dbReference type="ChEBI" id="CHEBI:229968"/>
    </reaction>
</comment>
<dbReference type="PANTHER" id="PTHR23512:SF3">
    <property type="entry name" value="MAJOR FACILITATOR SUPERFAMILY DOMAIN-CONTAINING PROTEIN 1"/>
    <property type="match status" value="1"/>
</dbReference>
<dbReference type="PROSITE" id="PS00122">
    <property type="entry name" value="CARBOXYLESTERASE_B_1"/>
    <property type="match status" value="1"/>
</dbReference>
<evidence type="ECO:0000313" key="31">
    <source>
        <dbReference type="Proteomes" id="UP000748756"/>
    </source>
</evidence>
<dbReference type="SUPFAM" id="SSF53474">
    <property type="entry name" value="alpha/beta-Hydrolases"/>
    <property type="match status" value="1"/>
</dbReference>
<evidence type="ECO:0000256" key="8">
    <source>
        <dbReference type="ARBA" id="ARBA00023136"/>
    </source>
</evidence>
<comment type="catalytic activity">
    <reaction evidence="18">
        <text>L-lysyl-L-lysine(out) = L-lysyl-L-lysine(in)</text>
        <dbReference type="Rhea" id="RHEA:79403"/>
        <dbReference type="ChEBI" id="CHEBI:229956"/>
    </reaction>
</comment>
<feature type="transmembrane region" description="Helical" evidence="28">
    <location>
        <begin position="1149"/>
        <end position="1171"/>
    </location>
</feature>
<keyword evidence="8 28" id="KW-0472">Membrane</keyword>
<comment type="catalytic activity">
    <reaction evidence="21">
        <text>L-alanyl-L-lysine(out) = L-alanyl-L-lysine(in)</text>
        <dbReference type="Rhea" id="RHEA:79415"/>
        <dbReference type="ChEBI" id="CHEBI:192470"/>
    </reaction>
</comment>
<evidence type="ECO:0000313" key="30">
    <source>
        <dbReference type="EMBL" id="KAF9152182.1"/>
    </source>
</evidence>
<dbReference type="GO" id="GO:0016787">
    <property type="term" value="F:hydrolase activity"/>
    <property type="evidence" value="ECO:0007669"/>
    <property type="project" value="UniProtKB-KW"/>
</dbReference>
<comment type="catalytic activity">
    <reaction evidence="15">
        <text>L-alpha-aminoacyl-L-lysine(out) = L-alpha-aminoacyl-L-lysine(in)</text>
        <dbReference type="Rhea" id="RHEA:79383"/>
        <dbReference type="ChEBI" id="CHEBI:229966"/>
    </reaction>
</comment>
<dbReference type="Gene3D" id="1.20.1250.20">
    <property type="entry name" value="MFS general substrate transporter like domains"/>
    <property type="match status" value="2"/>
</dbReference>
<evidence type="ECO:0000256" key="25">
    <source>
        <dbReference type="ARBA" id="ARBA00045709"/>
    </source>
</evidence>
<feature type="transmembrane region" description="Helical" evidence="28">
    <location>
        <begin position="788"/>
        <end position="810"/>
    </location>
</feature>
<keyword evidence="4" id="KW-0813">Transport</keyword>
<evidence type="ECO:0000256" key="23">
    <source>
        <dbReference type="ARBA" id="ARBA00044985"/>
    </source>
</evidence>
<accession>A0A9P5S0Z8</accession>
<dbReference type="InterPro" id="IPR011701">
    <property type="entry name" value="MFS"/>
</dbReference>
<evidence type="ECO:0000256" key="11">
    <source>
        <dbReference type="ARBA" id="ARBA00044878"/>
    </source>
</evidence>
<comment type="catalytic activity">
    <reaction evidence="19">
        <text>L-arginyl-glycine(out) = L-arginyl-glycine(in)</text>
        <dbReference type="Rhea" id="RHEA:79391"/>
        <dbReference type="ChEBI" id="CHEBI:229955"/>
    </reaction>
</comment>
<feature type="transmembrane region" description="Helical" evidence="28">
    <location>
        <begin position="1083"/>
        <end position="1100"/>
    </location>
</feature>
<keyword evidence="5 28" id="KW-0812">Transmembrane</keyword>
<evidence type="ECO:0000256" key="7">
    <source>
        <dbReference type="ARBA" id="ARBA00022989"/>
    </source>
</evidence>
<evidence type="ECO:0000256" key="15">
    <source>
        <dbReference type="ARBA" id="ARBA00044893"/>
    </source>
</evidence>
<evidence type="ECO:0000256" key="16">
    <source>
        <dbReference type="ARBA" id="ARBA00044898"/>
    </source>
</evidence>
<comment type="catalytic activity">
    <reaction evidence="14">
        <text>L-lysyl-L-alpha-amino acid(out) = L-lysyl-L-alpha-amino acid(in)</text>
        <dbReference type="Rhea" id="RHEA:79387"/>
        <dbReference type="ChEBI" id="CHEBI:229965"/>
    </reaction>
</comment>
<keyword evidence="31" id="KW-1185">Reference proteome</keyword>
<organism evidence="30 31">
    <name type="scientific">Linnemannia schmuckeri</name>
    <dbReference type="NCBI Taxonomy" id="64567"/>
    <lineage>
        <taxon>Eukaryota</taxon>
        <taxon>Fungi</taxon>
        <taxon>Fungi incertae sedis</taxon>
        <taxon>Mucoromycota</taxon>
        <taxon>Mortierellomycotina</taxon>
        <taxon>Mortierellomycetes</taxon>
        <taxon>Mortierellales</taxon>
        <taxon>Mortierellaceae</taxon>
        <taxon>Linnemannia</taxon>
    </lineage>
</organism>
<dbReference type="InterPro" id="IPR002018">
    <property type="entry name" value="CarbesteraseB"/>
</dbReference>
<comment type="function">
    <text evidence="25">Lysosomal dipeptide uniporter that selectively exports lysine, arginine or histidine-containing dipeptides with a net positive charge from the lysosome lumen into the cytosol. Could play a role in a specific type of protein O-glycosylation indirectly regulating macrophages migration and tissue invasion. Also essential for liver homeostasis.</text>
</comment>
<comment type="catalytic activity">
    <reaction evidence="11">
        <text>L-histidyl-glycine(out) = L-histidyl-glycine(in)</text>
        <dbReference type="Rhea" id="RHEA:79395"/>
        <dbReference type="ChEBI" id="CHEBI:229957"/>
    </reaction>
</comment>
<keyword evidence="9" id="KW-0458">Lysosome</keyword>
<evidence type="ECO:0000256" key="22">
    <source>
        <dbReference type="ARBA" id="ARBA00044924"/>
    </source>
</evidence>
<dbReference type="Proteomes" id="UP000748756">
    <property type="component" value="Unassembled WGS sequence"/>
</dbReference>
<dbReference type="SUPFAM" id="SSF103473">
    <property type="entry name" value="MFS general substrate transporter"/>
    <property type="match status" value="1"/>
</dbReference>
<evidence type="ECO:0000256" key="14">
    <source>
        <dbReference type="ARBA" id="ARBA00044891"/>
    </source>
</evidence>
<evidence type="ECO:0000256" key="18">
    <source>
        <dbReference type="ARBA" id="ARBA00044900"/>
    </source>
</evidence>
<dbReference type="Pfam" id="PF00135">
    <property type="entry name" value="COesterase"/>
    <property type="match status" value="1"/>
</dbReference>
<feature type="transmembrane region" description="Helical" evidence="28">
    <location>
        <begin position="912"/>
        <end position="934"/>
    </location>
</feature>
<feature type="transmembrane region" description="Helical" evidence="28">
    <location>
        <begin position="748"/>
        <end position="767"/>
    </location>
</feature>
<gene>
    <name evidence="30" type="ORF">BG015_005671</name>
</gene>
<dbReference type="InterPro" id="IPR052187">
    <property type="entry name" value="MFSD1"/>
</dbReference>
<comment type="subunit">
    <text evidence="26">Homodimer. Interacts with lysosomal protein GLMP (via lumenal domain); the interaction starts while both proteins are still in the endoplasmic reticulum and is required for stabilization of MFSD1 in lysosomes but has no direct effect on its targeting to lysosomes or transporter activity.</text>
</comment>
<evidence type="ECO:0000256" key="13">
    <source>
        <dbReference type="ARBA" id="ARBA00044884"/>
    </source>
</evidence>
<feature type="transmembrane region" description="Helical" evidence="28">
    <location>
        <begin position="1236"/>
        <end position="1256"/>
    </location>
</feature>
<proteinExistence type="inferred from homology"/>
<keyword evidence="7 28" id="KW-1133">Transmembrane helix</keyword>
<dbReference type="Gene3D" id="3.40.50.1820">
    <property type="entry name" value="alpha/beta hydrolase"/>
    <property type="match status" value="1"/>
</dbReference>
<evidence type="ECO:0000256" key="6">
    <source>
        <dbReference type="ARBA" id="ARBA00022801"/>
    </source>
</evidence>
<evidence type="ECO:0000256" key="1">
    <source>
        <dbReference type="ARBA" id="ARBA00004155"/>
    </source>
</evidence>
<feature type="compositionally biased region" description="Basic and acidic residues" evidence="27">
    <location>
        <begin position="1023"/>
        <end position="1044"/>
    </location>
</feature>
<keyword evidence="6" id="KW-0378">Hydrolase</keyword>
<comment type="catalytic activity">
    <reaction evidence="13">
        <text>L-alpha-aminoacyl-L-histidine(out) = L-alpha-aminoacyl-L-histidine(in)</text>
        <dbReference type="Rhea" id="RHEA:79375"/>
        <dbReference type="ChEBI" id="CHEBI:229967"/>
    </reaction>
</comment>
<dbReference type="GO" id="GO:0022857">
    <property type="term" value="F:transmembrane transporter activity"/>
    <property type="evidence" value="ECO:0007669"/>
    <property type="project" value="InterPro"/>
</dbReference>
<feature type="region of interest" description="Disordered" evidence="27">
    <location>
        <begin position="672"/>
        <end position="710"/>
    </location>
</feature>
<dbReference type="InterPro" id="IPR019826">
    <property type="entry name" value="Carboxylesterase_B_AS"/>
</dbReference>
<feature type="compositionally biased region" description="Low complexity" evidence="27">
    <location>
        <begin position="686"/>
        <end position="698"/>
    </location>
</feature>
<feature type="transmembrane region" description="Helical" evidence="28">
    <location>
        <begin position="1206"/>
        <end position="1230"/>
    </location>
</feature>
<evidence type="ECO:0000256" key="17">
    <source>
        <dbReference type="ARBA" id="ARBA00044899"/>
    </source>
</evidence>
<comment type="similarity">
    <text evidence="2">Belongs to the type-B carboxylesterase/lipase family.</text>
</comment>
<evidence type="ECO:0000256" key="3">
    <source>
        <dbReference type="ARBA" id="ARBA00008335"/>
    </source>
</evidence>
<dbReference type="InterPro" id="IPR029058">
    <property type="entry name" value="AB_hydrolase_fold"/>
</dbReference>
<evidence type="ECO:0000256" key="2">
    <source>
        <dbReference type="ARBA" id="ARBA00005964"/>
    </source>
</evidence>
<dbReference type="EMBL" id="JAAAUQ010000263">
    <property type="protein sequence ID" value="KAF9152182.1"/>
    <property type="molecule type" value="Genomic_DNA"/>
</dbReference>
<dbReference type="Pfam" id="PF07690">
    <property type="entry name" value="MFS_1"/>
    <property type="match status" value="2"/>
</dbReference>
<dbReference type="PANTHER" id="PTHR23512">
    <property type="entry name" value="MAJOR FACILITATOR SUPERFAMILY DOMAIN-CONTAINING PROTEIN 1"/>
    <property type="match status" value="1"/>
</dbReference>
<comment type="caution">
    <text evidence="30">The sequence shown here is derived from an EMBL/GenBank/DDBJ whole genome shotgun (WGS) entry which is preliminary data.</text>
</comment>
<evidence type="ECO:0000259" key="29">
    <source>
        <dbReference type="Pfam" id="PF00135"/>
    </source>
</evidence>
<evidence type="ECO:0000256" key="20">
    <source>
        <dbReference type="ARBA" id="ARBA00044912"/>
    </source>
</evidence>
<evidence type="ECO:0000256" key="4">
    <source>
        <dbReference type="ARBA" id="ARBA00022448"/>
    </source>
</evidence>
<comment type="catalytic activity">
    <reaction evidence="22">
        <text>L-lysyl-glycine(out) = L-lysyl-glycine(in)</text>
        <dbReference type="Rhea" id="RHEA:79407"/>
        <dbReference type="ChEBI" id="CHEBI:191202"/>
    </reaction>
</comment>
<comment type="catalytic activity">
    <reaction evidence="10">
        <text>L-lysyl-L-alanine(out) = L-lysyl-L-alanine(in)</text>
        <dbReference type="Rhea" id="RHEA:79399"/>
        <dbReference type="ChEBI" id="CHEBI:229954"/>
    </reaction>
</comment>
<name>A0A9P5S0Z8_9FUNG</name>
<evidence type="ECO:0000256" key="5">
    <source>
        <dbReference type="ARBA" id="ARBA00022692"/>
    </source>
</evidence>
<evidence type="ECO:0000256" key="27">
    <source>
        <dbReference type="SAM" id="MobiDB-lite"/>
    </source>
</evidence>
<evidence type="ECO:0000256" key="21">
    <source>
        <dbReference type="ARBA" id="ARBA00044919"/>
    </source>
</evidence>
<sequence>MPLLSGANVTGLVNNAPAAKDISGIHLLLDNDVDSQTPKNPIILLSKPRTYRDNLASSSTPGLQHLLDTTPVAVSEVKAANRYWISNGSESNSKCTVFDRKSDRTLQLSCSVKLPVLCTNSLARTRVGIKNDKSKQIKVRTPKAGTWQGYRDQNQFRFLGIPYAEPPVGKLRFWKPIRLSPRKYGGNNKVNDATKYGFACTQLVPLEFNLTSEQWDFFLGAKQSEDCLHLNVFTPSLKEGRSKGLPVMVYVHGGGYTAFASSTPIYEPGNLVSRGGVVIVTLNYRMSVFGLFENTPTIPRSKAPGNLATRDQIAALLWVRENIVAFGGDPDQVTIFGQSAGGWSIRGLLSAPSAFGLYRNVISQSDPVGMCDYRPDDAEPRMQVVRSGLTDEITAAQNKALDVFLRQPENNWVQPSAIFRPSVDKSLIHADFAELVQSGKYNKKANIMWGSTRDEAGAYVPLFLPNLIPLADEDVELAKRIPNNRTLGLTRSPYYKTNASDPDTVRAKFGSANTDYYWTCPIQVMSRGIAVQKSNVYTYVMDHGRSSNGVLVRGPVGCCTQRVCHGDDNIPTFGSGDALPGVEQTGDDARFSRQVIDRFTIFAKTGNPNPGNKKVSNNLGAASQNPDVMNVHWPKYDKSNPVFLFNIEYICNKTILSSMPIKEGTKQAYMAGDLDQDDSPHGQALSSSSSSSPHSSSSNTPYNNKDTSPDQEAVVIARHTSRERVSFGIDTDAGGLSSEEPRPKESRIRWAMLGAACLVLFGNYYAFDNPAALNQPLQEYMGMSDDTYAYFLNILYTSYSLPNIVLPWLGGYASDVFGHRRLLILLSAIVAFGHFVVCLGVERKSVPAMVLGRVLFGAGESLAVAQSAITVKYFQGKELAMALGVNLCIARLGSVLNDILTPYIWSRSNVPSAFWGGFVSCIISFMTACLLAWLDRRYESVILSGFSRVPTHPTDGRFSLEALDTGAGSINVQRYDPPTAAAIKSGRPTSTEVIGMESLESRRPLGVDSLEEGGFTSSDDSEDSSRESVDHRNSQDPMVRERVPSRSSIRSRQRTGGNGNGSSSATAHCLRILKPVYDYSQSSWVFFLMTLVMVGVQVPFNSIHAGFLQMRWYHNDPQKAAQIMTVPDLLSAILVLPVGYFVDHYGQKSWLFMLCGLIIGSSHFVLGIIPVPSPVPALVALGIATAIGAIFTSAIPALVKPYQIATAYGISTSAMNLAFTVFPLIVARLMTVDPSVYTYVEVFFSCCGFIGFLLAVRLRYLDVHGVLDRKEIARKPRRDRVES</sequence>
<feature type="transmembrane region" description="Helical" evidence="28">
    <location>
        <begin position="1177"/>
        <end position="1199"/>
    </location>
</feature>
<feature type="domain" description="Carboxylesterase type B" evidence="29">
    <location>
        <begin position="145"/>
        <end position="642"/>
    </location>
</feature>
<feature type="region of interest" description="Disordered" evidence="27">
    <location>
        <begin position="1007"/>
        <end position="1064"/>
    </location>
</feature>
<dbReference type="InterPro" id="IPR036259">
    <property type="entry name" value="MFS_trans_sf"/>
</dbReference>
<comment type="catalytic activity">
    <reaction evidence="20">
        <text>L-histidyl-L-alpha-amino acid(out) = L-histidyl-L-alpha-amino acid(in)</text>
        <dbReference type="Rhea" id="RHEA:79379"/>
        <dbReference type="ChEBI" id="CHEBI:229964"/>
    </reaction>
</comment>
<dbReference type="OrthoDB" id="424834at2759"/>
<comment type="catalytic activity">
    <reaction evidence="16">
        <text>L-aspartyl-L-lysine(out) = L-aspartyl-L-lysine(in)</text>
        <dbReference type="Rhea" id="RHEA:79411"/>
        <dbReference type="ChEBI" id="CHEBI:229953"/>
    </reaction>
</comment>
<comment type="catalytic activity">
    <reaction evidence="17">
        <text>L-arginyl-L-alpha-amino acid(out) = L-arginyl-L-alpha-amino acid(in)</text>
        <dbReference type="Rhea" id="RHEA:79371"/>
        <dbReference type="ChEBI" id="CHEBI:84315"/>
    </reaction>
</comment>
<feature type="transmembrane region" description="Helical" evidence="28">
    <location>
        <begin position="822"/>
        <end position="841"/>
    </location>
</feature>
<evidence type="ECO:0000256" key="9">
    <source>
        <dbReference type="ARBA" id="ARBA00023228"/>
    </source>
</evidence>